<feature type="transmembrane region" description="Helical" evidence="1">
    <location>
        <begin position="102"/>
        <end position="122"/>
    </location>
</feature>
<reference evidence="2" key="3">
    <citation type="submission" date="2011-03" db="EMBL/GenBank/DDBJ databases">
        <title>Annotation of Magnaporthe poae ATCC 64411.</title>
        <authorList>
            <person name="Ma L.-J."/>
            <person name="Dead R."/>
            <person name="Young S.K."/>
            <person name="Zeng Q."/>
            <person name="Gargeya S."/>
            <person name="Fitzgerald M."/>
            <person name="Haas B."/>
            <person name="Abouelleil A."/>
            <person name="Alvarado L."/>
            <person name="Arachchi H.M."/>
            <person name="Berlin A."/>
            <person name="Brown A."/>
            <person name="Chapman S.B."/>
            <person name="Chen Z."/>
            <person name="Dunbar C."/>
            <person name="Freedman E."/>
            <person name="Gearin G."/>
            <person name="Gellesch M."/>
            <person name="Goldberg J."/>
            <person name="Griggs A."/>
            <person name="Gujja S."/>
            <person name="Heiman D."/>
            <person name="Howarth C."/>
            <person name="Larson L."/>
            <person name="Lui A."/>
            <person name="MacDonald P.J.P."/>
            <person name="Mehta T."/>
            <person name="Montmayeur A."/>
            <person name="Murphy C."/>
            <person name="Neiman D."/>
            <person name="Pearson M."/>
            <person name="Priest M."/>
            <person name="Roberts A."/>
            <person name="Saif S."/>
            <person name="Shea T."/>
            <person name="Shenoy N."/>
            <person name="Sisk P."/>
            <person name="Stolte C."/>
            <person name="Sykes S."/>
            <person name="Yandava C."/>
            <person name="Wortman J."/>
            <person name="Nusbaum C."/>
            <person name="Birren B."/>
        </authorList>
    </citation>
    <scope>NUCLEOTIDE SEQUENCE</scope>
    <source>
        <strain evidence="2">ATCC 64411</strain>
    </source>
</reference>
<sequence>MIPKRATGNGWPPSPDPHTITSILKFATAILLLALAFQYQDLFEPPTSPLPQHRSTTPSWDRLLLTIMCVYTAVLWRTAVFITKLVTDASFSPYSGWPRRCFLTGLVFILLALVTADTYTAAVESSLMNASGSLSVAFGVVPAWKGLSASGLYNAYHAACHRINRQPSAACAARYYWHYGRALPRNLQLAYHVNEEYNVGVLKYLRGAPNGLLLLTGMYQLVGVVMKHIIFP</sequence>
<evidence type="ECO:0000313" key="3">
    <source>
        <dbReference type="EnsemblFungi" id="MAPG_09389T0"/>
    </source>
</evidence>
<protein>
    <submittedName>
        <fullName evidence="2 3">Uncharacterized protein</fullName>
    </submittedName>
</protein>
<evidence type="ECO:0000313" key="2">
    <source>
        <dbReference type="EMBL" id="KLU90864.1"/>
    </source>
</evidence>
<name>A0A0C4E9U0_MAGP6</name>
<evidence type="ECO:0000313" key="4">
    <source>
        <dbReference type="Proteomes" id="UP000011715"/>
    </source>
</evidence>
<dbReference type="VEuPathDB" id="FungiDB:MAPG_09389"/>
<feature type="transmembrane region" description="Helical" evidence="1">
    <location>
        <begin position="20"/>
        <end position="39"/>
    </location>
</feature>
<feature type="transmembrane region" description="Helical" evidence="1">
    <location>
        <begin position="60"/>
        <end position="82"/>
    </location>
</feature>
<gene>
    <name evidence="2" type="ORF">MAPG_09389</name>
</gene>
<organism evidence="3 4">
    <name type="scientific">Magnaporthiopsis poae (strain ATCC 64411 / 73-15)</name>
    <name type="common">Kentucky bluegrass fungus</name>
    <name type="synonym">Magnaporthe poae</name>
    <dbReference type="NCBI Taxonomy" id="644358"/>
    <lineage>
        <taxon>Eukaryota</taxon>
        <taxon>Fungi</taxon>
        <taxon>Dikarya</taxon>
        <taxon>Ascomycota</taxon>
        <taxon>Pezizomycotina</taxon>
        <taxon>Sordariomycetes</taxon>
        <taxon>Sordariomycetidae</taxon>
        <taxon>Magnaporthales</taxon>
        <taxon>Magnaporthaceae</taxon>
        <taxon>Magnaporthiopsis</taxon>
    </lineage>
</organism>
<dbReference type="Proteomes" id="UP000011715">
    <property type="component" value="Unassembled WGS sequence"/>
</dbReference>
<keyword evidence="1" id="KW-1133">Transmembrane helix</keyword>
<dbReference type="eggNOG" id="ENOG502RNAH">
    <property type="taxonomic scope" value="Eukaryota"/>
</dbReference>
<reference evidence="4" key="2">
    <citation type="submission" date="2010-05" db="EMBL/GenBank/DDBJ databases">
        <title>The genome sequence of Magnaporthe poae strain ATCC 64411.</title>
        <authorList>
            <person name="Ma L.-J."/>
            <person name="Dead R."/>
            <person name="Young S."/>
            <person name="Zeng Q."/>
            <person name="Koehrsen M."/>
            <person name="Alvarado L."/>
            <person name="Berlin A."/>
            <person name="Chapman S.B."/>
            <person name="Chen Z."/>
            <person name="Freedman E."/>
            <person name="Gellesch M."/>
            <person name="Goldberg J."/>
            <person name="Griggs A."/>
            <person name="Gujja S."/>
            <person name="Heilman E.R."/>
            <person name="Heiman D."/>
            <person name="Hepburn T."/>
            <person name="Howarth C."/>
            <person name="Jen D."/>
            <person name="Larson L."/>
            <person name="Mehta T."/>
            <person name="Neiman D."/>
            <person name="Pearson M."/>
            <person name="Roberts A."/>
            <person name="Saif S."/>
            <person name="Shea T."/>
            <person name="Shenoy N."/>
            <person name="Sisk P."/>
            <person name="Stolte C."/>
            <person name="Sykes S."/>
            <person name="Walk T."/>
            <person name="White J."/>
            <person name="Yandava C."/>
            <person name="Haas B."/>
            <person name="Nusbaum C."/>
            <person name="Birren B."/>
        </authorList>
    </citation>
    <scope>NUCLEOTIDE SEQUENCE [LARGE SCALE GENOMIC DNA]</scope>
    <source>
        <strain evidence="4">ATCC 64411 / 73-15</strain>
    </source>
</reference>
<keyword evidence="4" id="KW-1185">Reference proteome</keyword>
<dbReference type="EnsemblFungi" id="MAPG_09389T0">
    <property type="protein sequence ID" value="MAPG_09389T0"/>
    <property type="gene ID" value="MAPG_09389"/>
</dbReference>
<keyword evidence="1" id="KW-0812">Transmembrane</keyword>
<proteinExistence type="predicted"/>
<reference evidence="2" key="1">
    <citation type="submission" date="2010-05" db="EMBL/GenBank/DDBJ databases">
        <title>The Genome Sequence of Magnaporthe poae strain ATCC 64411.</title>
        <authorList>
            <consortium name="The Broad Institute Genome Sequencing Platform"/>
            <consortium name="Broad Institute Genome Sequencing Center for Infectious Disease"/>
            <person name="Ma L.-J."/>
            <person name="Dead R."/>
            <person name="Young S."/>
            <person name="Zeng Q."/>
            <person name="Koehrsen M."/>
            <person name="Alvarado L."/>
            <person name="Berlin A."/>
            <person name="Chapman S.B."/>
            <person name="Chen Z."/>
            <person name="Freedman E."/>
            <person name="Gellesch M."/>
            <person name="Goldberg J."/>
            <person name="Griggs A."/>
            <person name="Gujja S."/>
            <person name="Heilman E.R."/>
            <person name="Heiman D."/>
            <person name="Hepburn T."/>
            <person name="Howarth C."/>
            <person name="Jen D."/>
            <person name="Larson L."/>
            <person name="Mehta T."/>
            <person name="Neiman D."/>
            <person name="Pearson M."/>
            <person name="Roberts A."/>
            <person name="Saif S."/>
            <person name="Shea T."/>
            <person name="Shenoy N."/>
            <person name="Sisk P."/>
            <person name="Stolte C."/>
            <person name="Sykes S."/>
            <person name="Walk T."/>
            <person name="White J."/>
            <person name="Yandava C."/>
            <person name="Haas B."/>
            <person name="Nusbaum C."/>
            <person name="Birren B."/>
        </authorList>
    </citation>
    <scope>NUCLEOTIDE SEQUENCE</scope>
    <source>
        <strain evidence="2">ATCC 64411</strain>
    </source>
</reference>
<accession>A0A0C4E9U0</accession>
<evidence type="ECO:0000256" key="1">
    <source>
        <dbReference type="SAM" id="Phobius"/>
    </source>
</evidence>
<keyword evidence="1" id="KW-0472">Membrane</keyword>
<reference evidence="3" key="4">
    <citation type="journal article" date="2015" name="G3 (Bethesda)">
        <title>Genome sequences of three phytopathogenic species of the Magnaporthaceae family of fungi.</title>
        <authorList>
            <person name="Okagaki L.H."/>
            <person name="Nunes C.C."/>
            <person name="Sailsbery J."/>
            <person name="Clay B."/>
            <person name="Brown D."/>
            <person name="John T."/>
            <person name="Oh Y."/>
            <person name="Young N."/>
            <person name="Fitzgerald M."/>
            <person name="Haas B.J."/>
            <person name="Zeng Q."/>
            <person name="Young S."/>
            <person name="Adiconis X."/>
            <person name="Fan L."/>
            <person name="Levin J.Z."/>
            <person name="Mitchell T.K."/>
            <person name="Okubara P.A."/>
            <person name="Farman M.L."/>
            <person name="Kohn L.M."/>
            <person name="Birren B."/>
            <person name="Ma L.-J."/>
            <person name="Dean R.A."/>
        </authorList>
    </citation>
    <scope>NUCLEOTIDE SEQUENCE</scope>
    <source>
        <strain evidence="3">ATCC 64411 / 73-15</strain>
    </source>
</reference>
<dbReference type="AlphaFoldDB" id="A0A0C4E9U0"/>
<dbReference type="OrthoDB" id="10527923at2759"/>
<dbReference type="EMBL" id="GL876976">
    <property type="protein sequence ID" value="KLU90864.1"/>
    <property type="molecule type" value="Genomic_DNA"/>
</dbReference>
<reference evidence="3" key="5">
    <citation type="submission" date="2015-06" db="UniProtKB">
        <authorList>
            <consortium name="EnsemblFungi"/>
        </authorList>
    </citation>
    <scope>IDENTIFICATION</scope>
    <source>
        <strain evidence="3">ATCC 64411</strain>
    </source>
</reference>
<dbReference type="EMBL" id="ADBL01002397">
    <property type="status" value="NOT_ANNOTATED_CDS"/>
    <property type="molecule type" value="Genomic_DNA"/>
</dbReference>